<dbReference type="AlphaFoldDB" id="A0A517YVP1"/>
<protein>
    <submittedName>
        <fullName evidence="2">Uncharacterized protein</fullName>
    </submittedName>
</protein>
<gene>
    <name evidence="2" type="ORF">KS4_23680</name>
</gene>
<organism evidence="2 3">
    <name type="scientific">Poriferisphaera corsica</name>
    <dbReference type="NCBI Taxonomy" id="2528020"/>
    <lineage>
        <taxon>Bacteria</taxon>
        <taxon>Pseudomonadati</taxon>
        <taxon>Planctomycetota</taxon>
        <taxon>Phycisphaerae</taxon>
        <taxon>Phycisphaerales</taxon>
        <taxon>Phycisphaeraceae</taxon>
        <taxon>Poriferisphaera</taxon>
    </lineage>
</organism>
<dbReference type="RefSeq" id="WP_200761179.1">
    <property type="nucleotide sequence ID" value="NZ_CP036425.1"/>
</dbReference>
<name>A0A517YVP1_9BACT</name>
<proteinExistence type="predicted"/>
<dbReference type="EMBL" id="CP036425">
    <property type="protein sequence ID" value="QDU34301.1"/>
    <property type="molecule type" value="Genomic_DNA"/>
</dbReference>
<feature type="region of interest" description="Disordered" evidence="1">
    <location>
        <begin position="1"/>
        <end position="23"/>
    </location>
</feature>
<evidence type="ECO:0000256" key="1">
    <source>
        <dbReference type="SAM" id="MobiDB-lite"/>
    </source>
</evidence>
<dbReference type="Proteomes" id="UP000317369">
    <property type="component" value="Chromosome"/>
</dbReference>
<sequence length="54" mass="6289">MSTPKEKIDGAGIICRPRGEGKRRKRGYNKWFRMLAKRDPENAPTKRICKGWEA</sequence>
<accession>A0A517YVP1</accession>
<evidence type="ECO:0000313" key="3">
    <source>
        <dbReference type="Proteomes" id="UP000317369"/>
    </source>
</evidence>
<keyword evidence="3" id="KW-1185">Reference proteome</keyword>
<dbReference type="KEGG" id="pcor:KS4_23680"/>
<reference evidence="2 3" key="1">
    <citation type="submission" date="2019-02" db="EMBL/GenBank/DDBJ databases">
        <title>Deep-cultivation of Planctomycetes and their phenomic and genomic characterization uncovers novel biology.</title>
        <authorList>
            <person name="Wiegand S."/>
            <person name="Jogler M."/>
            <person name="Boedeker C."/>
            <person name="Pinto D."/>
            <person name="Vollmers J."/>
            <person name="Rivas-Marin E."/>
            <person name="Kohn T."/>
            <person name="Peeters S.H."/>
            <person name="Heuer A."/>
            <person name="Rast P."/>
            <person name="Oberbeckmann S."/>
            <person name="Bunk B."/>
            <person name="Jeske O."/>
            <person name="Meyerdierks A."/>
            <person name="Storesund J.E."/>
            <person name="Kallscheuer N."/>
            <person name="Luecker S."/>
            <person name="Lage O.M."/>
            <person name="Pohl T."/>
            <person name="Merkel B.J."/>
            <person name="Hornburger P."/>
            <person name="Mueller R.-W."/>
            <person name="Bruemmer F."/>
            <person name="Labrenz M."/>
            <person name="Spormann A.M."/>
            <person name="Op den Camp H."/>
            <person name="Overmann J."/>
            <person name="Amann R."/>
            <person name="Jetten M.S.M."/>
            <person name="Mascher T."/>
            <person name="Medema M.H."/>
            <person name="Devos D.P."/>
            <person name="Kaster A.-K."/>
            <person name="Ovreas L."/>
            <person name="Rohde M."/>
            <person name="Galperin M.Y."/>
            <person name="Jogler C."/>
        </authorList>
    </citation>
    <scope>NUCLEOTIDE SEQUENCE [LARGE SCALE GENOMIC DNA]</scope>
    <source>
        <strain evidence="2 3">KS4</strain>
    </source>
</reference>
<evidence type="ECO:0000313" key="2">
    <source>
        <dbReference type="EMBL" id="QDU34301.1"/>
    </source>
</evidence>